<organism evidence="2 3">
    <name type="scientific">Pseudocohnilembus persalinus</name>
    <name type="common">Ciliate</name>
    <dbReference type="NCBI Taxonomy" id="266149"/>
    <lineage>
        <taxon>Eukaryota</taxon>
        <taxon>Sar</taxon>
        <taxon>Alveolata</taxon>
        <taxon>Ciliophora</taxon>
        <taxon>Intramacronucleata</taxon>
        <taxon>Oligohymenophorea</taxon>
        <taxon>Scuticociliatia</taxon>
        <taxon>Philasterida</taxon>
        <taxon>Pseudocohnilembidae</taxon>
        <taxon>Pseudocohnilembus</taxon>
    </lineage>
</organism>
<proteinExistence type="predicted"/>
<dbReference type="InParanoid" id="A0A0V0QDB4"/>
<accession>A0A0V0QDB4</accession>
<reference evidence="2 3" key="1">
    <citation type="journal article" date="2015" name="Sci. Rep.">
        <title>Genome of the facultative scuticociliatosis pathogen Pseudocohnilembus persalinus provides insight into its virulence through horizontal gene transfer.</title>
        <authorList>
            <person name="Xiong J."/>
            <person name="Wang G."/>
            <person name="Cheng J."/>
            <person name="Tian M."/>
            <person name="Pan X."/>
            <person name="Warren A."/>
            <person name="Jiang C."/>
            <person name="Yuan D."/>
            <person name="Miao W."/>
        </authorList>
    </citation>
    <scope>NUCLEOTIDE SEQUENCE [LARGE SCALE GENOMIC DNA]</scope>
    <source>
        <strain evidence="2">36N120E</strain>
    </source>
</reference>
<feature type="compositionally biased region" description="Polar residues" evidence="1">
    <location>
        <begin position="41"/>
        <end position="61"/>
    </location>
</feature>
<dbReference type="EMBL" id="LDAU01000194">
    <property type="protein sequence ID" value="KRX00190.1"/>
    <property type="molecule type" value="Genomic_DNA"/>
</dbReference>
<evidence type="ECO:0000256" key="1">
    <source>
        <dbReference type="SAM" id="MobiDB-lite"/>
    </source>
</evidence>
<feature type="region of interest" description="Disordered" evidence="1">
    <location>
        <begin position="24"/>
        <end position="74"/>
    </location>
</feature>
<dbReference type="AlphaFoldDB" id="A0A0V0QDB4"/>
<sequence>MSKQLNSDQNILVQHETGVSLKFLDDGTNYSSRQNTEEDQVSNSTNDEIESSNKNWNSSQQDESDYDNSQDEQIFSEDEIIDLMIESHDLWQKSPLQWYQKWGSAYFDDINDDLEIEIKQEKQEQQQENKEKSK</sequence>
<evidence type="ECO:0000313" key="2">
    <source>
        <dbReference type="EMBL" id="KRX00190.1"/>
    </source>
</evidence>
<feature type="compositionally biased region" description="Acidic residues" evidence="1">
    <location>
        <begin position="62"/>
        <end position="74"/>
    </location>
</feature>
<protein>
    <submittedName>
        <fullName evidence="2">Uncharacterized protein</fullName>
    </submittedName>
</protein>
<gene>
    <name evidence="2" type="ORF">PPERSA_10689</name>
</gene>
<keyword evidence="3" id="KW-1185">Reference proteome</keyword>
<comment type="caution">
    <text evidence="2">The sequence shown here is derived from an EMBL/GenBank/DDBJ whole genome shotgun (WGS) entry which is preliminary data.</text>
</comment>
<evidence type="ECO:0000313" key="3">
    <source>
        <dbReference type="Proteomes" id="UP000054937"/>
    </source>
</evidence>
<dbReference type="Proteomes" id="UP000054937">
    <property type="component" value="Unassembled WGS sequence"/>
</dbReference>
<name>A0A0V0QDB4_PSEPJ</name>